<dbReference type="EMBL" id="JAAIUW010000004">
    <property type="protein sequence ID" value="KAF7834200.1"/>
    <property type="molecule type" value="Genomic_DNA"/>
</dbReference>
<keyword evidence="3" id="KW-1185">Reference proteome</keyword>
<gene>
    <name evidence="2" type="ORF">G2W53_009059</name>
</gene>
<feature type="compositionally biased region" description="Basic and acidic residues" evidence="1">
    <location>
        <begin position="64"/>
        <end position="75"/>
    </location>
</feature>
<sequence length="134" mass="15286">MVKLVHTPYGVKLWIGQQKHVIEYPTCMTAPIVILSNLTTQTQASRRQCEARDGAKAPISEVRPWPHEPSARNLRETINNEARTLKERNNLNSRDEDHIHANNVFKPKHNEGNAEGEVFSMDYTPASRKPPIHN</sequence>
<name>A0A834WWR3_9FABA</name>
<evidence type="ECO:0000313" key="3">
    <source>
        <dbReference type="Proteomes" id="UP000634136"/>
    </source>
</evidence>
<dbReference type="OrthoDB" id="851203at2759"/>
<evidence type="ECO:0000256" key="1">
    <source>
        <dbReference type="SAM" id="MobiDB-lite"/>
    </source>
</evidence>
<reference evidence="2" key="1">
    <citation type="submission" date="2020-09" db="EMBL/GenBank/DDBJ databases">
        <title>Genome-Enabled Discovery of Anthraquinone Biosynthesis in Senna tora.</title>
        <authorList>
            <person name="Kang S.-H."/>
            <person name="Pandey R.P."/>
            <person name="Lee C.-M."/>
            <person name="Sim J.-S."/>
            <person name="Jeong J.-T."/>
            <person name="Choi B.-S."/>
            <person name="Jung M."/>
            <person name="Ginzburg D."/>
            <person name="Zhao K."/>
            <person name="Won S.Y."/>
            <person name="Oh T.-J."/>
            <person name="Yu Y."/>
            <person name="Kim N.-H."/>
            <person name="Lee O.R."/>
            <person name="Lee T.-H."/>
            <person name="Bashyal P."/>
            <person name="Kim T.-S."/>
            <person name="Lee W.-H."/>
            <person name="Kawkins C."/>
            <person name="Kim C.-K."/>
            <person name="Kim J.S."/>
            <person name="Ahn B.O."/>
            <person name="Rhee S.Y."/>
            <person name="Sohng J.K."/>
        </authorList>
    </citation>
    <scope>NUCLEOTIDE SEQUENCE</scope>
    <source>
        <tissue evidence="2">Leaf</tissue>
    </source>
</reference>
<dbReference type="Pfam" id="PF21529">
    <property type="entry name" value="GLV1-2"/>
    <property type="match status" value="1"/>
</dbReference>
<organism evidence="2 3">
    <name type="scientific">Senna tora</name>
    <dbReference type="NCBI Taxonomy" id="362788"/>
    <lineage>
        <taxon>Eukaryota</taxon>
        <taxon>Viridiplantae</taxon>
        <taxon>Streptophyta</taxon>
        <taxon>Embryophyta</taxon>
        <taxon>Tracheophyta</taxon>
        <taxon>Spermatophyta</taxon>
        <taxon>Magnoliopsida</taxon>
        <taxon>eudicotyledons</taxon>
        <taxon>Gunneridae</taxon>
        <taxon>Pentapetalae</taxon>
        <taxon>rosids</taxon>
        <taxon>fabids</taxon>
        <taxon>Fabales</taxon>
        <taxon>Fabaceae</taxon>
        <taxon>Caesalpinioideae</taxon>
        <taxon>Cassia clade</taxon>
        <taxon>Senna</taxon>
    </lineage>
</organism>
<feature type="compositionally biased region" description="Basic and acidic residues" evidence="1">
    <location>
        <begin position="83"/>
        <end position="100"/>
    </location>
</feature>
<proteinExistence type="predicted"/>
<dbReference type="AlphaFoldDB" id="A0A834WWR3"/>
<dbReference type="Proteomes" id="UP000634136">
    <property type="component" value="Unassembled WGS sequence"/>
</dbReference>
<dbReference type="InterPro" id="IPR049306">
    <property type="entry name" value="GLV1-2"/>
</dbReference>
<evidence type="ECO:0000313" key="2">
    <source>
        <dbReference type="EMBL" id="KAF7834200.1"/>
    </source>
</evidence>
<protein>
    <submittedName>
        <fullName evidence="2">Uncharacterized protein</fullName>
    </submittedName>
</protein>
<comment type="caution">
    <text evidence="2">The sequence shown here is derived from an EMBL/GenBank/DDBJ whole genome shotgun (WGS) entry which is preliminary data.</text>
</comment>
<feature type="region of interest" description="Disordered" evidence="1">
    <location>
        <begin position="50"/>
        <end position="134"/>
    </location>
</feature>
<accession>A0A834WWR3</accession>